<accession>A0ABQ0G4A9</accession>
<dbReference type="InterPro" id="IPR029226">
    <property type="entry name" value="Ecp2-like"/>
</dbReference>
<evidence type="ECO:0000313" key="3">
    <source>
        <dbReference type="EMBL" id="GAB1312549.1"/>
    </source>
</evidence>
<proteinExistence type="predicted"/>
<name>A0ABQ0G4A9_9PEZI</name>
<feature type="compositionally biased region" description="Basic and acidic residues" evidence="1">
    <location>
        <begin position="1"/>
        <end position="10"/>
    </location>
</feature>
<organism evidence="3 4">
    <name type="scientific">Madurella fahalii</name>
    <dbReference type="NCBI Taxonomy" id="1157608"/>
    <lineage>
        <taxon>Eukaryota</taxon>
        <taxon>Fungi</taxon>
        <taxon>Dikarya</taxon>
        <taxon>Ascomycota</taxon>
        <taxon>Pezizomycotina</taxon>
        <taxon>Sordariomycetes</taxon>
        <taxon>Sordariomycetidae</taxon>
        <taxon>Sordariales</taxon>
        <taxon>Sordariales incertae sedis</taxon>
        <taxon>Madurella</taxon>
    </lineage>
</organism>
<evidence type="ECO:0000313" key="4">
    <source>
        <dbReference type="Proteomes" id="UP001628179"/>
    </source>
</evidence>
<comment type="caution">
    <text evidence="3">The sequence shown here is derived from an EMBL/GenBank/DDBJ whole genome shotgun (WGS) entry which is preliminary data.</text>
</comment>
<evidence type="ECO:0000259" key="2">
    <source>
        <dbReference type="Pfam" id="PF14856"/>
    </source>
</evidence>
<feature type="domain" description="Ecp2 effector protein-like" evidence="2">
    <location>
        <begin position="107"/>
        <end position="179"/>
    </location>
</feature>
<evidence type="ECO:0000256" key="1">
    <source>
        <dbReference type="SAM" id="MobiDB-lite"/>
    </source>
</evidence>
<sequence length="209" mass="22605">MATDRQDARKVPNGASGSCQPACQGNKFSVSVGLGELERFGGITKEDLVTGTRRRDLLNVDITTPGFVRFPVRSPDRVFQSWNTSTKGSSDTYPCDVHPRKERRSLSTFEDQTNDASPLVSDCLRIIRNIEGDAGTEFTHRITCHREIFSYGGCAFGIERTGGTGGAVEFKVGGQDGIDSKVDAKGVMPCDGTTAGTTVQVLWGIYNTD</sequence>
<feature type="region of interest" description="Disordered" evidence="1">
    <location>
        <begin position="1"/>
        <end position="20"/>
    </location>
</feature>
<dbReference type="GeneID" id="98173504"/>
<gene>
    <name evidence="3" type="ORF">MFIFM68171_02759</name>
</gene>
<dbReference type="RefSeq" id="XP_070914282.1">
    <property type="nucleotide sequence ID" value="XM_071058181.1"/>
</dbReference>
<reference evidence="3 4" key="1">
    <citation type="submission" date="2024-09" db="EMBL/GenBank/DDBJ databases">
        <title>Itraconazole resistance in Madurella fahalii resulting from another homologue of gene encoding cytochrome P450 14-alpha sterol demethylase (CYP51).</title>
        <authorList>
            <person name="Yoshioka I."/>
            <person name="Fahal A.H."/>
            <person name="Kaneko S."/>
            <person name="Yaguchi T."/>
        </authorList>
    </citation>
    <scope>NUCLEOTIDE SEQUENCE [LARGE SCALE GENOMIC DNA]</scope>
    <source>
        <strain evidence="3 4">IFM 68171</strain>
    </source>
</reference>
<dbReference type="EMBL" id="BAAFSV010000001">
    <property type="protein sequence ID" value="GAB1312549.1"/>
    <property type="molecule type" value="Genomic_DNA"/>
</dbReference>
<dbReference type="Pfam" id="PF14856">
    <property type="entry name" value="Hce2"/>
    <property type="match status" value="1"/>
</dbReference>
<keyword evidence="4" id="KW-1185">Reference proteome</keyword>
<protein>
    <recommendedName>
        <fullName evidence="2">Ecp2 effector protein-like domain-containing protein</fullName>
    </recommendedName>
</protein>
<dbReference type="Proteomes" id="UP001628179">
    <property type="component" value="Unassembled WGS sequence"/>
</dbReference>